<dbReference type="EMBL" id="QUQM01000006">
    <property type="protein sequence ID" value="KAA8644406.1"/>
    <property type="molecule type" value="Genomic_DNA"/>
</dbReference>
<protein>
    <submittedName>
        <fullName evidence="1">Uncharacterized protein</fullName>
    </submittedName>
</protein>
<dbReference type="VEuPathDB" id="FungiDB:EYZ11_010170"/>
<dbReference type="RefSeq" id="XP_033423767.1">
    <property type="nucleotide sequence ID" value="XM_033573215.1"/>
</dbReference>
<comment type="caution">
    <text evidence="1">The sequence shown here is derived from an EMBL/GenBank/DDBJ whole genome shotgun (WGS) entry which is preliminary data.</text>
</comment>
<dbReference type="Proteomes" id="UP000324241">
    <property type="component" value="Unassembled WGS sequence"/>
</dbReference>
<reference evidence="1 2" key="1">
    <citation type="submission" date="2019-08" db="EMBL/GenBank/DDBJ databases">
        <title>The genome sequence of a newly discovered highly antifungal drug resistant Aspergillus species, Aspergillus tanneri NIH 1004.</title>
        <authorList>
            <person name="Mounaud S."/>
            <person name="Singh I."/>
            <person name="Joardar V."/>
            <person name="Pakala S."/>
            <person name="Pakala S."/>
            <person name="Venepally P."/>
            <person name="Chung J.K."/>
            <person name="Losada L."/>
            <person name="Nierman W.C."/>
        </authorList>
    </citation>
    <scope>NUCLEOTIDE SEQUENCE [LARGE SCALE GENOMIC DNA]</scope>
    <source>
        <strain evidence="1 2">NIH1004</strain>
    </source>
</reference>
<dbReference type="AlphaFoldDB" id="A0A5M9MF74"/>
<sequence length="113" mass="13067">MSGQPHVPQRKVSQRLKGNVVQHIFFRGKNARATNERSTQLFSTIAGLEDLVDPLQCRPMYSGRDLEFYERLAVENHVRDIFLEVCKLPPARRRFRLGDGVWFESHTNALEEG</sequence>
<name>A0A5M9MF74_9EURO</name>
<evidence type="ECO:0000313" key="1">
    <source>
        <dbReference type="EMBL" id="KAA8644406.1"/>
    </source>
</evidence>
<evidence type="ECO:0000313" key="2">
    <source>
        <dbReference type="Proteomes" id="UP000324241"/>
    </source>
</evidence>
<accession>A0A5M9MF74</accession>
<proteinExistence type="predicted"/>
<organism evidence="1 2">
    <name type="scientific">Aspergillus tanneri</name>
    <dbReference type="NCBI Taxonomy" id="1220188"/>
    <lineage>
        <taxon>Eukaryota</taxon>
        <taxon>Fungi</taxon>
        <taxon>Dikarya</taxon>
        <taxon>Ascomycota</taxon>
        <taxon>Pezizomycotina</taxon>
        <taxon>Eurotiomycetes</taxon>
        <taxon>Eurotiomycetidae</taxon>
        <taxon>Eurotiales</taxon>
        <taxon>Aspergillaceae</taxon>
        <taxon>Aspergillus</taxon>
        <taxon>Aspergillus subgen. Circumdati</taxon>
    </lineage>
</organism>
<dbReference type="GeneID" id="54331312"/>
<dbReference type="OrthoDB" id="2156052at2759"/>
<gene>
    <name evidence="1" type="ORF">ATNIH1004_008610</name>
</gene>